<dbReference type="InterPro" id="IPR018534">
    <property type="entry name" value="Tet_reg_excision_RteC"/>
</dbReference>
<reference evidence="1" key="1">
    <citation type="submission" date="2014-01" db="EMBL/GenBank/DDBJ databases">
        <authorList>
            <person name="Nelson M."/>
        </authorList>
    </citation>
    <scope>NUCLEOTIDE SEQUENCE</scope>
</reference>
<evidence type="ECO:0000313" key="3">
    <source>
        <dbReference type="Proteomes" id="UP000027616"/>
    </source>
</evidence>
<evidence type="ECO:0000313" key="2">
    <source>
        <dbReference type="EMBL" id="CDN30675.1"/>
    </source>
</evidence>
<keyword evidence="3" id="KW-1185">Reference proteome</keyword>
<dbReference type="EMBL" id="HG934468">
    <property type="protein sequence ID" value="CDN30404.1"/>
    <property type="molecule type" value="Genomic_DNA"/>
</dbReference>
<dbReference type="STRING" id="1433126.BN938_0298"/>
<name>A0A060RAL2_9BACT</name>
<dbReference type="eggNOG" id="ENOG502ZAA7">
    <property type="taxonomic scope" value="Bacteria"/>
</dbReference>
<dbReference type="AlphaFoldDB" id="A0A060RAL2"/>
<dbReference type="Proteomes" id="UP000027616">
    <property type="component" value="Chromosome I"/>
</dbReference>
<proteinExistence type="predicted"/>
<dbReference type="HOGENOM" id="CLU_079317_0_0_10"/>
<sequence length="283" mass="33624">MQKKYTTIMQQVDARMTTIDLNGRQIINDCKEMIHLLKEKLSEIKQHLLSHPLETESDEVQFFKYYKPTLLGRLLYFYKILRIESQRPVDESELDEYYQKQQGELKRFFDRHLPFFQYYRSGATHMDSHYFLRGRQESVIDVDVCPFDDNPEFSTGYDHLVARIISMEMLYAFLSHRRTCLQGGNSVALMQGSYRWTGSIIELAELIYGLDEMKCINNGDTSINELAAFVGAVLGVDIKDCYSAYVDMKRRKDDSRTYFLDKMRERLNQRMERDEDKERKRKK</sequence>
<dbReference type="KEGG" id="rbc:BN938_0298"/>
<dbReference type="Pfam" id="PF09357">
    <property type="entry name" value="RteC"/>
    <property type="match status" value="1"/>
</dbReference>
<reference evidence="1 3" key="2">
    <citation type="journal article" date="2015" name="Genome Announc.">
        <title>Complete Genome Sequence of the Novel Leech Symbiont Mucinivorans hirudinis M3T.</title>
        <authorList>
            <person name="Nelson M.C."/>
            <person name="Bomar L."/>
            <person name="Graf J."/>
        </authorList>
    </citation>
    <scope>NUCLEOTIDE SEQUENCE [LARGE SCALE GENOMIC DNA]</scope>
    <source>
        <strain evidence="3">M3</strain>
    </source>
</reference>
<protein>
    <submittedName>
        <fullName evidence="1">Tetracycline resistance element mobilization regulatory protein rteC</fullName>
    </submittedName>
</protein>
<evidence type="ECO:0000313" key="1">
    <source>
        <dbReference type="EMBL" id="CDN30404.1"/>
    </source>
</evidence>
<dbReference type="EMBL" id="HG934468">
    <property type="protein sequence ID" value="CDN30675.1"/>
    <property type="molecule type" value="Genomic_DNA"/>
</dbReference>
<organism evidence="1 3">
    <name type="scientific">Mucinivorans hirudinis</name>
    <dbReference type="NCBI Taxonomy" id="1433126"/>
    <lineage>
        <taxon>Bacteria</taxon>
        <taxon>Pseudomonadati</taxon>
        <taxon>Bacteroidota</taxon>
        <taxon>Bacteroidia</taxon>
        <taxon>Bacteroidales</taxon>
        <taxon>Rikenellaceae</taxon>
        <taxon>Mucinivorans</taxon>
    </lineage>
</organism>
<gene>
    <name evidence="1" type="ORF">BN938_0298</name>
    <name evidence="2" type="ORF">BN938_0570</name>
</gene>
<dbReference type="KEGG" id="rbc:BN938_0570"/>
<accession>A0A060RAL2</accession>